<protein>
    <submittedName>
        <fullName evidence="2">Uncharacterized protein</fullName>
    </submittedName>
</protein>
<sequence length="143" mass="14840">MNQARVMCPPRGLLPCCTCKRGRPPLGDGQVLPGLAGGAFTSHKGLRGTPSSRRRVPSAPHPSPVRGVSAKEPSGHRRAGAARVDAANAAIQGASEQITGPAGLRIRERKTAFLLFPDPQHGVNRGPASCTGCGMPFCRGRSA</sequence>
<evidence type="ECO:0000313" key="3">
    <source>
        <dbReference type="Proteomes" id="UP001066276"/>
    </source>
</evidence>
<name>A0AAV7R817_PLEWA</name>
<dbReference type="EMBL" id="JANPWB010000009">
    <property type="protein sequence ID" value="KAJ1148419.1"/>
    <property type="molecule type" value="Genomic_DNA"/>
</dbReference>
<reference evidence="2" key="1">
    <citation type="journal article" date="2022" name="bioRxiv">
        <title>Sequencing and chromosome-scale assembly of the giantPleurodeles waltlgenome.</title>
        <authorList>
            <person name="Brown T."/>
            <person name="Elewa A."/>
            <person name="Iarovenko S."/>
            <person name="Subramanian E."/>
            <person name="Araus A.J."/>
            <person name="Petzold A."/>
            <person name="Susuki M."/>
            <person name="Suzuki K.-i.T."/>
            <person name="Hayashi T."/>
            <person name="Toyoda A."/>
            <person name="Oliveira C."/>
            <person name="Osipova E."/>
            <person name="Leigh N.D."/>
            <person name="Simon A."/>
            <person name="Yun M.H."/>
        </authorList>
    </citation>
    <scope>NUCLEOTIDE SEQUENCE</scope>
    <source>
        <strain evidence="2">20211129_DDA</strain>
        <tissue evidence="2">Liver</tissue>
    </source>
</reference>
<feature type="region of interest" description="Disordered" evidence="1">
    <location>
        <begin position="30"/>
        <end position="84"/>
    </location>
</feature>
<organism evidence="2 3">
    <name type="scientific">Pleurodeles waltl</name>
    <name type="common">Iberian ribbed newt</name>
    <dbReference type="NCBI Taxonomy" id="8319"/>
    <lineage>
        <taxon>Eukaryota</taxon>
        <taxon>Metazoa</taxon>
        <taxon>Chordata</taxon>
        <taxon>Craniata</taxon>
        <taxon>Vertebrata</taxon>
        <taxon>Euteleostomi</taxon>
        <taxon>Amphibia</taxon>
        <taxon>Batrachia</taxon>
        <taxon>Caudata</taxon>
        <taxon>Salamandroidea</taxon>
        <taxon>Salamandridae</taxon>
        <taxon>Pleurodelinae</taxon>
        <taxon>Pleurodeles</taxon>
    </lineage>
</organism>
<gene>
    <name evidence="2" type="ORF">NDU88_001255</name>
</gene>
<accession>A0AAV7R817</accession>
<comment type="caution">
    <text evidence="2">The sequence shown here is derived from an EMBL/GenBank/DDBJ whole genome shotgun (WGS) entry which is preliminary data.</text>
</comment>
<dbReference type="Proteomes" id="UP001066276">
    <property type="component" value="Chromosome 5"/>
</dbReference>
<keyword evidence="3" id="KW-1185">Reference proteome</keyword>
<evidence type="ECO:0000313" key="2">
    <source>
        <dbReference type="EMBL" id="KAJ1148419.1"/>
    </source>
</evidence>
<evidence type="ECO:0000256" key="1">
    <source>
        <dbReference type="SAM" id="MobiDB-lite"/>
    </source>
</evidence>
<proteinExistence type="predicted"/>
<dbReference type="AlphaFoldDB" id="A0AAV7R817"/>